<dbReference type="Gene3D" id="3.30.450.40">
    <property type="match status" value="1"/>
</dbReference>
<dbReference type="SMART" id="SM00346">
    <property type="entry name" value="HTH_ICLR"/>
    <property type="match status" value="1"/>
</dbReference>
<organism evidence="6 7">
    <name type="scientific">Nocardia vulneris</name>
    <dbReference type="NCBI Taxonomy" id="1141657"/>
    <lineage>
        <taxon>Bacteria</taxon>
        <taxon>Bacillati</taxon>
        <taxon>Actinomycetota</taxon>
        <taxon>Actinomycetes</taxon>
        <taxon>Mycobacteriales</taxon>
        <taxon>Nocardiaceae</taxon>
        <taxon>Nocardia</taxon>
    </lineage>
</organism>
<dbReference type="SUPFAM" id="SSF46785">
    <property type="entry name" value="Winged helix' DNA-binding domain"/>
    <property type="match status" value="1"/>
</dbReference>
<accession>A0ABR4ZFM9</accession>
<proteinExistence type="predicted"/>
<evidence type="ECO:0000256" key="3">
    <source>
        <dbReference type="ARBA" id="ARBA00023163"/>
    </source>
</evidence>
<dbReference type="InterPro" id="IPR050707">
    <property type="entry name" value="HTH_MetabolicPath_Reg"/>
</dbReference>
<dbReference type="InterPro" id="IPR036390">
    <property type="entry name" value="WH_DNA-bd_sf"/>
</dbReference>
<dbReference type="RefSeq" id="WP_043671009.1">
    <property type="nucleotide sequence ID" value="NZ_BDCI01000017.1"/>
</dbReference>
<reference evidence="6 7" key="1">
    <citation type="journal article" date="2014" name="Int. J. Syst. Evol. Microbiol.">
        <title>Nocardia vulneris sp. nov., isolated from wounds of human patients in North America.</title>
        <authorList>
            <person name="Lasker B.A."/>
            <person name="Bell M."/>
            <person name="Klenk H.P."/>
            <person name="Sproer C."/>
            <person name="Schumann C."/>
            <person name="Schumann P."/>
            <person name="Brown J.M."/>
        </authorList>
    </citation>
    <scope>NUCLEOTIDE SEQUENCE [LARGE SCALE GENOMIC DNA]</scope>
    <source>
        <strain evidence="6 7">W9851</strain>
    </source>
</reference>
<protein>
    <submittedName>
        <fullName evidence="6">IclR family transcriptional regulator</fullName>
    </submittedName>
</protein>
<dbReference type="EMBL" id="JNFP01000017">
    <property type="protein sequence ID" value="KIA63989.1"/>
    <property type="molecule type" value="Genomic_DNA"/>
</dbReference>
<sequence length="249" mass="26038">MSEATIERAAMGGRGVLEGAFALLEVLAEGDEVGLTQLASAAGLPKATAYRLLNQLVVEGAVQRRSGRYQIGPRVYRLGQTWQPARLLRAASARPLGQLTAASDRGGFSLAVTDRGHTMLIGGIGREIDEIFPLRAGVLLPPGTAAEQALAIGRTVTTPPTGYSQREWSRQLAVTRERGLAYDTDMTRFGLACVAAPVRGPSGEVVAALAATVADLPRVPAVAEAVLRAAGLVSANLTRLLRSTGAMSL</sequence>
<evidence type="ECO:0000256" key="2">
    <source>
        <dbReference type="ARBA" id="ARBA00023125"/>
    </source>
</evidence>
<dbReference type="InterPro" id="IPR005471">
    <property type="entry name" value="Tscrpt_reg_IclR_N"/>
</dbReference>
<dbReference type="SUPFAM" id="SSF55781">
    <property type="entry name" value="GAF domain-like"/>
    <property type="match status" value="1"/>
</dbReference>
<feature type="domain" description="HTH iclR-type" evidence="4">
    <location>
        <begin position="14"/>
        <end position="73"/>
    </location>
</feature>
<dbReference type="PANTHER" id="PTHR30136:SF24">
    <property type="entry name" value="HTH-TYPE TRANSCRIPTIONAL REPRESSOR ALLR"/>
    <property type="match status" value="1"/>
</dbReference>
<dbReference type="PANTHER" id="PTHR30136">
    <property type="entry name" value="HELIX-TURN-HELIX TRANSCRIPTIONAL REGULATOR, ICLR FAMILY"/>
    <property type="match status" value="1"/>
</dbReference>
<dbReference type="Proteomes" id="UP000031364">
    <property type="component" value="Unassembled WGS sequence"/>
</dbReference>
<comment type="caution">
    <text evidence="6">The sequence shown here is derived from an EMBL/GenBank/DDBJ whole genome shotgun (WGS) entry which is preliminary data.</text>
</comment>
<dbReference type="GeneID" id="80362620"/>
<evidence type="ECO:0000313" key="6">
    <source>
        <dbReference type="EMBL" id="KIA63989.1"/>
    </source>
</evidence>
<evidence type="ECO:0000313" key="7">
    <source>
        <dbReference type="Proteomes" id="UP000031364"/>
    </source>
</evidence>
<keyword evidence="3" id="KW-0804">Transcription</keyword>
<keyword evidence="2" id="KW-0238">DNA-binding</keyword>
<keyword evidence="7" id="KW-1185">Reference proteome</keyword>
<dbReference type="PROSITE" id="PS51078">
    <property type="entry name" value="ICLR_ED"/>
    <property type="match status" value="1"/>
</dbReference>
<dbReference type="InterPro" id="IPR036388">
    <property type="entry name" value="WH-like_DNA-bd_sf"/>
</dbReference>
<name>A0ABR4ZFM9_9NOCA</name>
<keyword evidence="1" id="KW-0805">Transcription regulation</keyword>
<feature type="domain" description="IclR-ED" evidence="5">
    <location>
        <begin position="74"/>
        <end position="246"/>
    </location>
</feature>
<evidence type="ECO:0000259" key="5">
    <source>
        <dbReference type="PROSITE" id="PS51078"/>
    </source>
</evidence>
<dbReference type="InterPro" id="IPR014757">
    <property type="entry name" value="Tscrpt_reg_IclR_C"/>
</dbReference>
<evidence type="ECO:0000256" key="1">
    <source>
        <dbReference type="ARBA" id="ARBA00023015"/>
    </source>
</evidence>
<dbReference type="InterPro" id="IPR029016">
    <property type="entry name" value="GAF-like_dom_sf"/>
</dbReference>
<dbReference type="Gene3D" id="1.10.10.10">
    <property type="entry name" value="Winged helix-like DNA-binding domain superfamily/Winged helix DNA-binding domain"/>
    <property type="match status" value="1"/>
</dbReference>
<gene>
    <name evidence="6" type="ORF">FG87_16565</name>
</gene>
<evidence type="ECO:0000259" key="4">
    <source>
        <dbReference type="PROSITE" id="PS51077"/>
    </source>
</evidence>
<dbReference type="PROSITE" id="PS51077">
    <property type="entry name" value="HTH_ICLR"/>
    <property type="match status" value="1"/>
</dbReference>
<dbReference type="Pfam" id="PF01614">
    <property type="entry name" value="IclR_C"/>
    <property type="match status" value="1"/>
</dbReference>
<dbReference type="Pfam" id="PF09339">
    <property type="entry name" value="HTH_IclR"/>
    <property type="match status" value="1"/>
</dbReference>